<evidence type="ECO:0000256" key="7">
    <source>
        <dbReference type="PROSITE-ProRule" id="PRU01091"/>
    </source>
</evidence>
<keyword evidence="1 6" id="KW-0597">Phosphoprotein</keyword>
<dbReference type="SUPFAM" id="SSF52172">
    <property type="entry name" value="CheY-like"/>
    <property type="match status" value="1"/>
</dbReference>
<dbReference type="InterPro" id="IPR001867">
    <property type="entry name" value="OmpR/PhoB-type_DNA-bd"/>
</dbReference>
<comment type="caution">
    <text evidence="10">The sequence shown here is derived from an EMBL/GenBank/DDBJ whole genome shotgun (WGS) entry which is preliminary data.</text>
</comment>
<name>A0A916T606_9HYPH</name>
<evidence type="ECO:0000259" key="8">
    <source>
        <dbReference type="PROSITE" id="PS50110"/>
    </source>
</evidence>
<dbReference type="SUPFAM" id="SSF46894">
    <property type="entry name" value="C-terminal effector domain of the bipartite response regulators"/>
    <property type="match status" value="1"/>
</dbReference>
<dbReference type="GO" id="GO:0000156">
    <property type="term" value="F:phosphorelay response regulator activity"/>
    <property type="evidence" value="ECO:0007669"/>
    <property type="project" value="TreeGrafter"/>
</dbReference>
<protein>
    <submittedName>
        <fullName evidence="10">DNA-binding response regulator</fullName>
    </submittedName>
</protein>
<dbReference type="Gene3D" id="1.10.10.10">
    <property type="entry name" value="Winged helix-like DNA-binding domain superfamily/Winged helix DNA-binding domain"/>
    <property type="match status" value="1"/>
</dbReference>
<organism evidence="10 11">
    <name type="scientific">Roseibium aquae</name>
    <dbReference type="NCBI Taxonomy" id="1323746"/>
    <lineage>
        <taxon>Bacteria</taxon>
        <taxon>Pseudomonadati</taxon>
        <taxon>Pseudomonadota</taxon>
        <taxon>Alphaproteobacteria</taxon>
        <taxon>Hyphomicrobiales</taxon>
        <taxon>Stappiaceae</taxon>
        <taxon>Roseibium</taxon>
    </lineage>
</organism>
<dbReference type="PROSITE" id="PS51755">
    <property type="entry name" value="OMPR_PHOB"/>
    <property type="match status" value="1"/>
</dbReference>
<dbReference type="GO" id="GO:0005829">
    <property type="term" value="C:cytosol"/>
    <property type="evidence" value="ECO:0007669"/>
    <property type="project" value="TreeGrafter"/>
</dbReference>
<dbReference type="GO" id="GO:0032993">
    <property type="term" value="C:protein-DNA complex"/>
    <property type="evidence" value="ECO:0007669"/>
    <property type="project" value="TreeGrafter"/>
</dbReference>
<dbReference type="InterPro" id="IPR039420">
    <property type="entry name" value="WalR-like"/>
</dbReference>
<evidence type="ECO:0000259" key="9">
    <source>
        <dbReference type="PROSITE" id="PS51755"/>
    </source>
</evidence>
<sequence length="250" mass="27630">MTLQDPPRAVPPAGQTQRTLAFIVDDEPDICAILTETMSPFGMDSKAFISAASLLAALDHEVPDVCIVDLGLPDMEGMHLINEIRKHSSVPILVLSARGHASDRVMGLELGADDYVVKPFDPREVVARIRSILRRSSEGRVAAPQHGPLRASFSGWTYNPQSHCLISDHGEETYLPTGEAHLLEALLRAPKRVLSRDYLLEHGGRDDSLDRSIDVRISRIRKKLSLPDQADLIRTVYGAGYMFTANVDWL</sequence>
<dbReference type="Gene3D" id="3.40.50.2300">
    <property type="match status" value="1"/>
</dbReference>
<reference evidence="10" key="1">
    <citation type="journal article" date="2014" name="Int. J. Syst. Evol. Microbiol.">
        <title>Complete genome sequence of Corynebacterium casei LMG S-19264T (=DSM 44701T), isolated from a smear-ripened cheese.</title>
        <authorList>
            <consortium name="US DOE Joint Genome Institute (JGI-PGF)"/>
            <person name="Walter F."/>
            <person name="Albersmeier A."/>
            <person name="Kalinowski J."/>
            <person name="Ruckert C."/>
        </authorList>
    </citation>
    <scope>NUCLEOTIDE SEQUENCE</scope>
    <source>
        <strain evidence="10">CGMCC 1.12426</strain>
    </source>
</reference>
<evidence type="ECO:0000256" key="6">
    <source>
        <dbReference type="PROSITE-ProRule" id="PRU00169"/>
    </source>
</evidence>
<evidence type="ECO:0000256" key="2">
    <source>
        <dbReference type="ARBA" id="ARBA00023012"/>
    </source>
</evidence>
<feature type="DNA-binding region" description="OmpR/PhoB-type" evidence="7">
    <location>
        <begin position="148"/>
        <end position="245"/>
    </location>
</feature>
<dbReference type="OrthoDB" id="9802426at2"/>
<dbReference type="PANTHER" id="PTHR48111:SF4">
    <property type="entry name" value="DNA-BINDING DUAL TRANSCRIPTIONAL REGULATOR OMPR"/>
    <property type="match status" value="1"/>
</dbReference>
<dbReference type="PROSITE" id="PS50110">
    <property type="entry name" value="RESPONSE_REGULATORY"/>
    <property type="match status" value="1"/>
</dbReference>
<dbReference type="RefSeq" id="WP_150493228.1">
    <property type="nucleotide sequence ID" value="NZ_BMFA01000001.1"/>
</dbReference>
<keyword evidence="5" id="KW-0804">Transcription</keyword>
<dbReference type="InterPro" id="IPR011006">
    <property type="entry name" value="CheY-like_superfamily"/>
</dbReference>
<dbReference type="PANTHER" id="PTHR48111">
    <property type="entry name" value="REGULATOR OF RPOS"/>
    <property type="match status" value="1"/>
</dbReference>
<keyword evidence="3" id="KW-0805">Transcription regulation</keyword>
<evidence type="ECO:0000313" key="11">
    <source>
        <dbReference type="Proteomes" id="UP000605148"/>
    </source>
</evidence>
<evidence type="ECO:0000256" key="1">
    <source>
        <dbReference type="ARBA" id="ARBA00022553"/>
    </source>
</evidence>
<dbReference type="Pfam" id="PF00072">
    <property type="entry name" value="Response_reg"/>
    <property type="match status" value="1"/>
</dbReference>
<dbReference type="Proteomes" id="UP000605148">
    <property type="component" value="Unassembled WGS sequence"/>
</dbReference>
<dbReference type="SMART" id="SM00448">
    <property type="entry name" value="REC"/>
    <property type="match status" value="1"/>
</dbReference>
<gene>
    <name evidence="10" type="ORF">GCM10011316_00220</name>
</gene>
<dbReference type="InterPro" id="IPR001789">
    <property type="entry name" value="Sig_transdc_resp-reg_receiver"/>
</dbReference>
<dbReference type="Gene3D" id="6.10.250.690">
    <property type="match status" value="1"/>
</dbReference>
<dbReference type="AlphaFoldDB" id="A0A916T606"/>
<keyword evidence="4 7" id="KW-0238">DNA-binding</keyword>
<dbReference type="GO" id="GO:0006355">
    <property type="term" value="P:regulation of DNA-templated transcription"/>
    <property type="evidence" value="ECO:0007669"/>
    <property type="project" value="InterPro"/>
</dbReference>
<feature type="domain" description="Response regulatory" evidence="8">
    <location>
        <begin position="20"/>
        <end position="133"/>
    </location>
</feature>
<dbReference type="InterPro" id="IPR036388">
    <property type="entry name" value="WH-like_DNA-bd_sf"/>
</dbReference>
<dbReference type="Pfam" id="PF00486">
    <property type="entry name" value="Trans_reg_C"/>
    <property type="match status" value="1"/>
</dbReference>
<keyword evidence="11" id="KW-1185">Reference proteome</keyword>
<feature type="domain" description="OmpR/PhoB-type" evidence="9">
    <location>
        <begin position="148"/>
        <end position="245"/>
    </location>
</feature>
<dbReference type="CDD" id="cd00383">
    <property type="entry name" value="trans_reg_C"/>
    <property type="match status" value="1"/>
</dbReference>
<keyword evidence="2" id="KW-0902">Two-component regulatory system</keyword>
<evidence type="ECO:0000256" key="4">
    <source>
        <dbReference type="ARBA" id="ARBA00023125"/>
    </source>
</evidence>
<feature type="modified residue" description="4-aspartylphosphate" evidence="6">
    <location>
        <position position="69"/>
    </location>
</feature>
<accession>A0A916T606</accession>
<dbReference type="InterPro" id="IPR016032">
    <property type="entry name" value="Sig_transdc_resp-reg_C-effctor"/>
</dbReference>
<dbReference type="GO" id="GO:0000976">
    <property type="term" value="F:transcription cis-regulatory region binding"/>
    <property type="evidence" value="ECO:0007669"/>
    <property type="project" value="TreeGrafter"/>
</dbReference>
<dbReference type="SMART" id="SM00862">
    <property type="entry name" value="Trans_reg_C"/>
    <property type="match status" value="1"/>
</dbReference>
<evidence type="ECO:0000256" key="3">
    <source>
        <dbReference type="ARBA" id="ARBA00023015"/>
    </source>
</evidence>
<evidence type="ECO:0000313" key="10">
    <source>
        <dbReference type="EMBL" id="GGB32082.1"/>
    </source>
</evidence>
<evidence type="ECO:0000256" key="5">
    <source>
        <dbReference type="ARBA" id="ARBA00023163"/>
    </source>
</evidence>
<dbReference type="EMBL" id="BMFA01000001">
    <property type="protein sequence ID" value="GGB32082.1"/>
    <property type="molecule type" value="Genomic_DNA"/>
</dbReference>
<reference evidence="10" key="2">
    <citation type="submission" date="2020-09" db="EMBL/GenBank/DDBJ databases">
        <authorList>
            <person name="Sun Q."/>
            <person name="Zhou Y."/>
        </authorList>
    </citation>
    <scope>NUCLEOTIDE SEQUENCE</scope>
    <source>
        <strain evidence="10">CGMCC 1.12426</strain>
    </source>
</reference>
<proteinExistence type="predicted"/>